<dbReference type="InterPro" id="IPR001245">
    <property type="entry name" value="Ser-Thr/Tyr_kinase_cat_dom"/>
</dbReference>
<dbReference type="GO" id="GO:0043235">
    <property type="term" value="C:receptor complex"/>
    <property type="evidence" value="ECO:0007669"/>
    <property type="project" value="TreeGrafter"/>
</dbReference>
<protein>
    <recommendedName>
        <fullName evidence="3">Protein kinase domain-containing protein</fullName>
    </recommendedName>
</protein>
<dbReference type="GO" id="GO:0007169">
    <property type="term" value="P:cell surface receptor protein tyrosine kinase signaling pathway"/>
    <property type="evidence" value="ECO:0007669"/>
    <property type="project" value="TreeGrafter"/>
</dbReference>
<reference evidence="4 5" key="1">
    <citation type="journal article" date="2013" name="PLoS Genet.">
        <title>Distinctive expansion of potential virulence genes in the genome of the oomycete fish pathogen Saprolegnia parasitica.</title>
        <authorList>
            <person name="Jiang R.H."/>
            <person name="de Bruijn I."/>
            <person name="Haas B.J."/>
            <person name="Belmonte R."/>
            <person name="Lobach L."/>
            <person name="Christie J."/>
            <person name="van den Ackerveken G."/>
            <person name="Bottin A."/>
            <person name="Bulone V."/>
            <person name="Diaz-Moreno S.M."/>
            <person name="Dumas B."/>
            <person name="Fan L."/>
            <person name="Gaulin E."/>
            <person name="Govers F."/>
            <person name="Grenville-Briggs L.J."/>
            <person name="Horner N.R."/>
            <person name="Levin J.Z."/>
            <person name="Mammella M."/>
            <person name="Meijer H.J."/>
            <person name="Morris P."/>
            <person name="Nusbaum C."/>
            <person name="Oome S."/>
            <person name="Phillips A.J."/>
            <person name="van Rooyen D."/>
            <person name="Rzeszutek E."/>
            <person name="Saraiva M."/>
            <person name="Secombes C.J."/>
            <person name="Seidl M.F."/>
            <person name="Snel B."/>
            <person name="Stassen J.H."/>
            <person name="Sykes S."/>
            <person name="Tripathy S."/>
            <person name="van den Berg H."/>
            <person name="Vega-Arreguin J.C."/>
            <person name="Wawra S."/>
            <person name="Young S.K."/>
            <person name="Zeng Q."/>
            <person name="Dieguez-Uribeondo J."/>
            <person name="Russ C."/>
            <person name="Tyler B.M."/>
            <person name="van West P."/>
        </authorList>
    </citation>
    <scope>NUCLEOTIDE SEQUENCE [LARGE SCALE GENOMIC DNA]</scope>
    <source>
        <strain evidence="4 5">CBS 223.65</strain>
    </source>
</reference>
<gene>
    <name evidence="4" type="ORF">SPRG_17837</name>
</gene>
<keyword evidence="1" id="KW-0472">Membrane</keyword>
<dbReference type="GeneID" id="24139365"/>
<dbReference type="Pfam" id="PF07714">
    <property type="entry name" value="PK_Tyr_Ser-Thr"/>
    <property type="match status" value="1"/>
</dbReference>
<evidence type="ECO:0000313" key="5">
    <source>
        <dbReference type="Proteomes" id="UP000030745"/>
    </source>
</evidence>
<dbReference type="GO" id="GO:0005524">
    <property type="term" value="F:ATP binding"/>
    <property type="evidence" value="ECO:0007669"/>
    <property type="project" value="InterPro"/>
</dbReference>
<dbReference type="PANTHER" id="PTHR24416:SF611">
    <property type="entry name" value="TYROSINE-PROTEIN KINASE TRANSMEMBRANE RECEPTOR ROR"/>
    <property type="match status" value="1"/>
</dbReference>
<accession>A0A067BPS6</accession>
<dbReference type="GO" id="GO:0004714">
    <property type="term" value="F:transmembrane receptor protein tyrosine kinase activity"/>
    <property type="evidence" value="ECO:0007669"/>
    <property type="project" value="TreeGrafter"/>
</dbReference>
<keyword evidence="2" id="KW-0732">Signal</keyword>
<feature type="transmembrane region" description="Helical" evidence="1">
    <location>
        <begin position="207"/>
        <end position="229"/>
    </location>
</feature>
<keyword evidence="1" id="KW-1133">Transmembrane helix</keyword>
<evidence type="ECO:0000256" key="1">
    <source>
        <dbReference type="SAM" id="Phobius"/>
    </source>
</evidence>
<dbReference type="RefSeq" id="XP_012212625.1">
    <property type="nucleotide sequence ID" value="XM_012357235.1"/>
</dbReference>
<dbReference type="VEuPathDB" id="FungiDB:SPRG_17837"/>
<sequence>MRASVLAVMAAYLAVAAHGLGSLPILDGRYVYCWRTGQSVTLTTLSSAKNEASAEALNCGLQMTFNAPATISVGQAVPVTWTVSYNPKTILSNSIGLTLPLPVMQSPASRDMYQIYHSNIHSCAYADNVCNAYDNGVYVRDHTPNTLANFSANYSATYATTELSFPRSGSFIIFAHIALPGTTTSERFDFAVYRTITVGDAQVPTPIGLIVGVAVGGVVLLLGIAFAVYRCRRNRASKTATTNTNYRTQTSGPDETQTWARDSATETALAQWRLSEDDVERSQILSKGAFGEVWLGTYRGTPVAIKKLLPGRSSPSDVQDFAKEILLMTTFSSPYIVTCIGVSWYRRTELMLLVEFMDSGDLRTKLDETTPASFSIADKLLMASQIAE</sequence>
<evidence type="ECO:0000256" key="2">
    <source>
        <dbReference type="SAM" id="SignalP"/>
    </source>
</evidence>
<dbReference type="PROSITE" id="PS50011">
    <property type="entry name" value="PROTEIN_KINASE_DOM"/>
    <property type="match status" value="1"/>
</dbReference>
<dbReference type="InterPro" id="IPR011009">
    <property type="entry name" value="Kinase-like_dom_sf"/>
</dbReference>
<feature type="chain" id="PRO_5001633636" description="Protein kinase domain-containing protein" evidence="2">
    <location>
        <begin position="20"/>
        <end position="388"/>
    </location>
</feature>
<proteinExistence type="predicted"/>
<organism evidence="4 5">
    <name type="scientific">Saprolegnia parasitica (strain CBS 223.65)</name>
    <dbReference type="NCBI Taxonomy" id="695850"/>
    <lineage>
        <taxon>Eukaryota</taxon>
        <taxon>Sar</taxon>
        <taxon>Stramenopiles</taxon>
        <taxon>Oomycota</taxon>
        <taxon>Saprolegniomycetes</taxon>
        <taxon>Saprolegniales</taxon>
        <taxon>Saprolegniaceae</taxon>
        <taxon>Saprolegnia</taxon>
    </lineage>
</organism>
<name>A0A067BPS6_SAPPC</name>
<keyword evidence="1" id="KW-0812">Transmembrane</keyword>
<feature type="domain" description="Protein kinase" evidence="3">
    <location>
        <begin position="279"/>
        <end position="388"/>
    </location>
</feature>
<dbReference type="Proteomes" id="UP000030745">
    <property type="component" value="Unassembled WGS sequence"/>
</dbReference>
<dbReference type="KEGG" id="spar:SPRG_17837"/>
<dbReference type="EMBL" id="KK583992">
    <property type="protein sequence ID" value="KDO16667.1"/>
    <property type="molecule type" value="Genomic_DNA"/>
</dbReference>
<keyword evidence="5" id="KW-1185">Reference proteome</keyword>
<evidence type="ECO:0000313" key="4">
    <source>
        <dbReference type="EMBL" id="KDO16667.1"/>
    </source>
</evidence>
<feature type="non-terminal residue" evidence="4">
    <location>
        <position position="388"/>
    </location>
</feature>
<dbReference type="AlphaFoldDB" id="A0A067BPS6"/>
<dbReference type="Gene3D" id="3.30.200.20">
    <property type="entry name" value="Phosphorylase Kinase, domain 1"/>
    <property type="match status" value="1"/>
</dbReference>
<dbReference type="STRING" id="695850.A0A067BPS6"/>
<dbReference type="SUPFAM" id="SSF56112">
    <property type="entry name" value="Protein kinase-like (PK-like)"/>
    <property type="match status" value="1"/>
</dbReference>
<dbReference type="GO" id="GO:0005886">
    <property type="term" value="C:plasma membrane"/>
    <property type="evidence" value="ECO:0007669"/>
    <property type="project" value="TreeGrafter"/>
</dbReference>
<feature type="signal peptide" evidence="2">
    <location>
        <begin position="1"/>
        <end position="19"/>
    </location>
</feature>
<dbReference type="InterPro" id="IPR000719">
    <property type="entry name" value="Prot_kinase_dom"/>
</dbReference>
<dbReference type="PANTHER" id="PTHR24416">
    <property type="entry name" value="TYROSINE-PROTEIN KINASE RECEPTOR"/>
    <property type="match status" value="1"/>
</dbReference>
<dbReference type="InterPro" id="IPR050122">
    <property type="entry name" value="RTK"/>
</dbReference>
<dbReference type="OrthoDB" id="168133at2759"/>
<evidence type="ECO:0000259" key="3">
    <source>
        <dbReference type="PROSITE" id="PS50011"/>
    </source>
</evidence>